<dbReference type="GO" id="GO:0000160">
    <property type="term" value="P:phosphorelay signal transduction system"/>
    <property type="evidence" value="ECO:0007669"/>
    <property type="project" value="InterPro"/>
</dbReference>
<proteinExistence type="predicted"/>
<keyword evidence="1" id="KW-0597">Phosphoprotein</keyword>
<dbReference type="AlphaFoldDB" id="A0AAE3HK18"/>
<dbReference type="CDD" id="cd17551">
    <property type="entry name" value="REC_RpfG-like"/>
    <property type="match status" value="1"/>
</dbReference>
<dbReference type="PANTHER" id="PTHR45228:SF1">
    <property type="entry name" value="CYCLIC DI-GMP PHOSPHODIESTERASE TM_0186"/>
    <property type="match status" value="1"/>
</dbReference>
<dbReference type="SUPFAM" id="SSF52172">
    <property type="entry name" value="CheY-like"/>
    <property type="match status" value="1"/>
</dbReference>
<dbReference type="RefSeq" id="WP_259055743.1">
    <property type="nucleotide sequence ID" value="NZ_JANUCT010000011.1"/>
</dbReference>
<dbReference type="InterPro" id="IPR003607">
    <property type="entry name" value="HD/PDEase_dom"/>
</dbReference>
<dbReference type="PROSITE" id="PS51832">
    <property type="entry name" value="HD_GYP"/>
    <property type="match status" value="1"/>
</dbReference>
<dbReference type="PANTHER" id="PTHR45228">
    <property type="entry name" value="CYCLIC DI-GMP PHOSPHODIESTERASE TM_0186-RELATED"/>
    <property type="match status" value="1"/>
</dbReference>
<dbReference type="EMBL" id="JANUCT010000011">
    <property type="protein sequence ID" value="MCS3903769.1"/>
    <property type="molecule type" value="Genomic_DNA"/>
</dbReference>
<dbReference type="CDD" id="cd00077">
    <property type="entry name" value="HDc"/>
    <property type="match status" value="1"/>
</dbReference>
<feature type="modified residue" description="4-aspartylphosphate" evidence="1">
    <location>
        <position position="67"/>
    </location>
</feature>
<sequence length="371" mass="41666">MSRTTSQSAQNSLNATVMIVDDQMTSRLILETITKSIASNIEVRSFDNAETALELARQQPPNLVLADVKMPHMDGIEFTRQLRSLPNCHDIPIVIITIYDDRTTLYKALDAGATDFLRKPVDHYECKVRCRNLLAMNKQQLIIRNRASSLESQVHLATEAIHTREKETLYRLARAGEFRENISGRRLLRMGQFSVIIARALGLPEDECRILEFAAPMHDIGKIGIPDAILKKPDRLTTEEFEVMKNHTTIGYEILKDSPSPYLQMGAIIALNHHEKYDGHGYPNGLKGEDIPLVARIAAVADVFDALISKRSYKDAWPRDDAYSFIKIARGAHLDPACVDAFVENYSAIADCCDEFENLSIPSVAEFSGNY</sequence>
<evidence type="ECO:0000259" key="3">
    <source>
        <dbReference type="PROSITE" id="PS51832"/>
    </source>
</evidence>
<dbReference type="PROSITE" id="PS50110">
    <property type="entry name" value="RESPONSE_REGULATORY"/>
    <property type="match status" value="1"/>
</dbReference>
<evidence type="ECO:0000259" key="2">
    <source>
        <dbReference type="PROSITE" id="PS50110"/>
    </source>
</evidence>
<dbReference type="Proteomes" id="UP001204445">
    <property type="component" value="Unassembled WGS sequence"/>
</dbReference>
<dbReference type="InterPro" id="IPR052020">
    <property type="entry name" value="Cyclic_di-GMP/3'3'-cGAMP_PDE"/>
</dbReference>
<dbReference type="Pfam" id="PF00072">
    <property type="entry name" value="Response_reg"/>
    <property type="match status" value="1"/>
</dbReference>
<dbReference type="SMART" id="SM00448">
    <property type="entry name" value="REC"/>
    <property type="match status" value="1"/>
</dbReference>
<name>A0AAE3HK18_9GAMM</name>
<protein>
    <submittedName>
        <fullName evidence="4">Two-component system response regulator RpfG</fullName>
    </submittedName>
</protein>
<feature type="domain" description="Response regulatory" evidence="2">
    <location>
        <begin position="16"/>
        <end position="134"/>
    </location>
</feature>
<dbReference type="Gene3D" id="1.10.3210.10">
    <property type="entry name" value="Hypothetical protein af1432"/>
    <property type="match status" value="1"/>
</dbReference>
<dbReference type="InterPro" id="IPR011006">
    <property type="entry name" value="CheY-like_superfamily"/>
</dbReference>
<organism evidence="4 5">
    <name type="scientific">Methylohalomonas lacus</name>
    <dbReference type="NCBI Taxonomy" id="398773"/>
    <lineage>
        <taxon>Bacteria</taxon>
        <taxon>Pseudomonadati</taxon>
        <taxon>Pseudomonadota</taxon>
        <taxon>Gammaproteobacteria</taxon>
        <taxon>Methylohalomonadales</taxon>
        <taxon>Methylohalomonadaceae</taxon>
        <taxon>Methylohalomonas</taxon>
    </lineage>
</organism>
<comment type="caution">
    <text evidence="4">The sequence shown here is derived from an EMBL/GenBank/DDBJ whole genome shotgun (WGS) entry which is preliminary data.</text>
</comment>
<evidence type="ECO:0000313" key="5">
    <source>
        <dbReference type="Proteomes" id="UP001204445"/>
    </source>
</evidence>
<dbReference type="InterPro" id="IPR037522">
    <property type="entry name" value="HD_GYP_dom"/>
</dbReference>
<evidence type="ECO:0000256" key="1">
    <source>
        <dbReference type="PROSITE-ProRule" id="PRU00169"/>
    </source>
</evidence>
<dbReference type="Pfam" id="PF13487">
    <property type="entry name" value="HD_5"/>
    <property type="match status" value="1"/>
</dbReference>
<reference evidence="4" key="1">
    <citation type="submission" date="2022-08" db="EMBL/GenBank/DDBJ databases">
        <title>Genomic Encyclopedia of Type Strains, Phase III (KMG-III): the genomes of soil and plant-associated and newly described type strains.</title>
        <authorList>
            <person name="Whitman W."/>
        </authorList>
    </citation>
    <scope>NUCLEOTIDE SEQUENCE</scope>
    <source>
        <strain evidence="4">HMT 1</strain>
    </source>
</reference>
<evidence type="ECO:0000313" key="4">
    <source>
        <dbReference type="EMBL" id="MCS3903769.1"/>
    </source>
</evidence>
<dbReference type="Gene3D" id="3.40.50.2300">
    <property type="match status" value="1"/>
</dbReference>
<gene>
    <name evidence="4" type="ORF">J2T55_001800</name>
</gene>
<accession>A0AAE3HK18</accession>
<dbReference type="SUPFAM" id="SSF109604">
    <property type="entry name" value="HD-domain/PDEase-like"/>
    <property type="match status" value="1"/>
</dbReference>
<dbReference type="SMART" id="SM00471">
    <property type="entry name" value="HDc"/>
    <property type="match status" value="1"/>
</dbReference>
<keyword evidence="5" id="KW-1185">Reference proteome</keyword>
<dbReference type="GO" id="GO:0008081">
    <property type="term" value="F:phosphoric diester hydrolase activity"/>
    <property type="evidence" value="ECO:0007669"/>
    <property type="project" value="UniProtKB-ARBA"/>
</dbReference>
<feature type="domain" description="HD-GYP" evidence="3">
    <location>
        <begin position="161"/>
        <end position="358"/>
    </location>
</feature>
<dbReference type="InterPro" id="IPR001789">
    <property type="entry name" value="Sig_transdc_resp-reg_receiver"/>
</dbReference>